<name>A0AAE9FJL3_CAEBR</name>
<evidence type="ECO:0000313" key="3">
    <source>
        <dbReference type="Proteomes" id="UP000829354"/>
    </source>
</evidence>
<reference evidence="2 3" key="1">
    <citation type="submission" date="2022-04" db="EMBL/GenBank/DDBJ databases">
        <title>Chromosome-level reference genomes for two strains of Caenorhabditis briggsae: an improved platform for comparative genomics.</title>
        <authorList>
            <person name="Stevens L."/>
            <person name="Andersen E."/>
        </authorList>
    </citation>
    <scope>NUCLEOTIDE SEQUENCE [LARGE SCALE GENOMIC DNA]</scope>
    <source>
        <strain evidence="2">VX34</strain>
        <tissue evidence="2">Whole-organism</tissue>
    </source>
</reference>
<dbReference type="AlphaFoldDB" id="A0AAE9FJL3"/>
<keyword evidence="3" id="KW-1185">Reference proteome</keyword>
<evidence type="ECO:0000313" key="2">
    <source>
        <dbReference type="EMBL" id="UMM43627.1"/>
    </source>
</evidence>
<sequence length="153" mass="17328">MEFFILSACDSLGIRKVLGADFPTDEHMEFIESIMKQKDLETALKANSEAAEALEKGIENLVTASEFFVQLKSEMECGSYRGASIRIDMQVSTRVMDDAPDCKLNMQLSTTSWEKKLNMTMATSEKLLAELQNAHRILREEKANELEENNKQL</sequence>
<keyword evidence="1" id="KW-0175">Coiled coil</keyword>
<feature type="coiled-coil region" evidence="1">
    <location>
        <begin position="121"/>
        <end position="148"/>
    </location>
</feature>
<protein>
    <submittedName>
        <fullName evidence="2">Uncharacterized protein</fullName>
    </submittedName>
</protein>
<dbReference type="Proteomes" id="UP000829354">
    <property type="component" value="Chromosome X"/>
</dbReference>
<evidence type="ECO:0000256" key="1">
    <source>
        <dbReference type="SAM" id="Coils"/>
    </source>
</evidence>
<proteinExistence type="predicted"/>
<dbReference type="EMBL" id="CP092625">
    <property type="protein sequence ID" value="UMM43627.1"/>
    <property type="molecule type" value="Genomic_DNA"/>
</dbReference>
<organism evidence="2 3">
    <name type="scientific">Caenorhabditis briggsae</name>
    <dbReference type="NCBI Taxonomy" id="6238"/>
    <lineage>
        <taxon>Eukaryota</taxon>
        <taxon>Metazoa</taxon>
        <taxon>Ecdysozoa</taxon>
        <taxon>Nematoda</taxon>
        <taxon>Chromadorea</taxon>
        <taxon>Rhabditida</taxon>
        <taxon>Rhabditina</taxon>
        <taxon>Rhabditomorpha</taxon>
        <taxon>Rhabditoidea</taxon>
        <taxon>Rhabditidae</taxon>
        <taxon>Peloderinae</taxon>
        <taxon>Caenorhabditis</taxon>
    </lineage>
</organism>
<accession>A0AAE9FJL3</accession>
<gene>
    <name evidence="2" type="ORF">L5515_019060</name>
</gene>